<dbReference type="AlphaFoldDB" id="A0A3P7HYZ5"/>
<feature type="compositionally biased region" description="Polar residues" evidence="1">
    <location>
        <begin position="19"/>
        <end position="90"/>
    </location>
</feature>
<reference evidence="2 3" key="1">
    <citation type="submission" date="2018-11" db="EMBL/GenBank/DDBJ databases">
        <authorList>
            <consortium name="Pathogen Informatics"/>
        </authorList>
    </citation>
    <scope>NUCLEOTIDE SEQUENCE [LARGE SCALE GENOMIC DNA]</scope>
</reference>
<evidence type="ECO:0000256" key="1">
    <source>
        <dbReference type="SAM" id="MobiDB-lite"/>
    </source>
</evidence>
<accession>A0A3P7HYZ5</accession>
<evidence type="ECO:0000313" key="3">
    <source>
        <dbReference type="Proteomes" id="UP000270094"/>
    </source>
</evidence>
<gene>
    <name evidence="2" type="ORF">SVUK_LOCUS1329</name>
</gene>
<organism evidence="2 3">
    <name type="scientific">Strongylus vulgaris</name>
    <name type="common">Blood worm</name>
    <dbReference type="NCBI Taxonomy" id="40348"/>
    <lineage>
        <taxon>Eukaryota</taxon>
        <taxon>Metazoa</taxon>
        <taxon>Ecdysozoa</taxon>
        <taxon>Nematoda</taxon>
        <taxon>Chromadorea</taxon>
        <taxon>Rhabditida</taxon>
        <taxon>Rhabditina</taxon>
        <taxon>Rhabditomorpha</taxon>
        <taxon>Strongyloidea</taxon>
        <taxon>Strongylidae</taxon>
        <taxon>Strongylus</taxon>
    </lineage>
</organism>
<dbReference type="Proteomes" id="UP000270094">
    <property type="component" value="Unassembled WGS sequence"/>
</dbReference>
<feature type="region of interest" description="Disordered" evidence="1">
    <location>
        <begin position="1"/>
        <end position="146"/>
    </location>
</feature>
<keyword evidence="3" id="KW-1185">Reference proteome</keyword>
<proteinExistence type="predicted"/>
<feature type="compositionally biased region" description="Low complexity" evidence="1">
    <location>
        <begin position="91"/>
        <end position="106"/>
    </location>
</feature>
<protein>
    <submittedName>
        <fullName evidence="2">Uncharacterized protein</fullName>
    </submittedName>
</protein>
<dbReference type="EMBL" id="UYYB01002579">
    <property type="protein sequence ID" value="VDM66331.1"/>
    <property type="molecule type" value="Genomic_DNA"/>
</dbReference>
<sequence length="146" mass="15426">MPDTLPASDNPWLVFLGQGMNQTNQHQGGNSELDATQSSSTQNVNGSQAEVPQQVSTTKQNGEAAKDTSSLDTPSTSKSLFGASHTSRSPTLLTTATDSTTSGEATISPDTPTSSKEAVMRSPADEEIRQRRLRRFGDAGSSSEDH</sequence>
<dbReference type="OrthoDB" id="10504715at2759"/>
<evidence type="ECO:0000313" key="2">
    <source>
        <dbReference type="EMBL" id="VDM66331.1"/>
    </source>
</evidence>
<name>A0A3P7HYZ5_STRVU</name>